<keyword evidence="7" id="KW-1185">Reference proteome</keyword>
<evidence type="ECO:0000256" key="2">
    <source>
        <dbReference type="ARBA" id="ARBA00007262"/>
    </source>
</evidence>
<dbReference type="InterPro" id="IPR038213">
    <property type="entry name" value="IFI6/IFI27-like_sf"/>
</dbReference>
<dbReference type="Proteomes" id="UP001278766">
    <property type="component" value="Unassembled WGS sequence"/>
</dbReference>
<comment type="subcellular location">
    <subcellularLocation>
        <location evidence="1">Membrane</location>
        <topology evidence="1">Multi-pass membrane protein</topology>
    </subcellularLocation>
</comment>
<evidence type="ECO:0000256" key="1">
    <source>
        <dbReference type="ARBA" id="ARBA00004141"/>
    </source>
</evidence>
<dbReference type="EMBL" id="JAUEPN010000003">
    <property type="protein sequence ID" value="KAK3296616.1"/>
    <property type="molecule type" value="Genomic_DNA"/>
</dbReference>
<dbReference type="AlphaFoldDB" id="A0AAE0HJ79"/>
<gene>
    <name evidence="6" type="ORF">B0H64DRAFT_389630</name>
</gene>
<evidence type="ECO:0000256" key="5">
    <source>
        <dbReference type="ARBA" id="ARBA00023136"/>
    </source>
</evidence>
<evidence type="ECO:0000256" key="4">
    <source>
        <dbReference type="ARBA" id="ARBA00022989"/>
    </source>
</evidence>
<reference evidence="6" key="1">
    <citation type="journal article" date="2023" name="Mol. Phylogenet. Evol.">
        <title>Genome-scale phylogeny and comparative genomics of the fungal order Sordariales.</title>
        <authorList>
            <person name="Hensen N."/>
            <person name="Bonometti L."/>
            <person name="Westerberg I."/>
            <person name="Brannstrom I.O."/>
            <person name="Guillou S."/>
            <person name="Cros-Aarteil S."/>
            <person name="Calhoun S."/>
            <person name="Haridas S."/>
            <person name="Kuo A."/>
            <person name="Mondo S."/>
            <person name="Pangilinan J."/>
            <person name="Riley R."/>
            <person name="LaButti K."/>
            <person name="Andreopoulos B."/>
            <person name="Lipzen A."/>
            <person name="Chen C."/>
            <person name="Yan M."/>
            <person name="Daum C."/>
            <person name="Ng V."/>
            <person name="Clum A."/>
            <person name="Steindorff A."/>
            <person name="Ohm R.A."/>
            <person name="Martin F."/>
            <person name="Silar P."/>
            <person name="Natvig D.O."/>
            <person name="Lalanne C."/>
            <person name="Gautier V."/>
            <person name="Ament-Velasquez S.L."/>
            <person name="Kruys A."/>
            <person name="Hutchinson M.I."/>
            <person name="Powell A.J."/>
            <person name="Barry K."/>
            <person name="Miller A.N."/>
            <person name="Grigoriev I.V."/>
            <person name="Debuchy R."/>
            <person name="Gladieux P."/>
            <person name="Hiltunen Thoren M."/>
            <person name="Johannesson H."/>
        </authorList>
    </citation>
    <scope>NUCLEOTIDE SEQUENCE</scope>
    <source>
        <strain evidence="6">CBS 168.71</strain>
    </source>
</reference>
<organism evidence="6 7">
    <name type="scientific">Chaetomium fimeti</name>
    <dbReference type="NCBI Taxonomy" id="1854472"/>
    <lineage>
        <taxon>Eukaryota</taxon>
        <taxon>Fungi</taxon>
        <taxon>Dikarya</taxon>
        <taxon>Ascomycota</taxon>
        <taxon>Pezizomycotina</taxon>
        <taxon>Sordariomycetes</taxon>
        <taxon>Sordariomycetidae</taxon>
        <taxon>Sordariales</taxon>
        <taxon>Chaetomiaceae</taxon>
        <taxon>Chaetomium</taxon>
    </lineage>
</organism>
<dbReference type="Pfam" id="PF06140">
    <property type="entry name" value="Ifi-6-16"/>
    <property type="match status" value="1"/>
</dbReference>
<proteinExistence type="inferred from homology"/>
<evidence type="ECO:0000256" key="3">
    <source>
        <dbReference type="ARBA" id="ARBA00022692"/>
    </source>
</evidence>
<comment type="caution">
    <text evidence="6">The sequence shown here is derived from an EMBL/GenBank/DDBJ whole genome shotgun (WGS) entry which is preliminary data.</text>
</comment>
<name>A0AAE0HJ79_9PEZI</name>
<keyword evidence="4" id="KW-1133">Transmembrane helix</keyword>
<dbReference type="Gene3D" id="6.10.110.10">
    <property type="match status" value="1"/>
</dbReference>
<dbReference type="GO" id="GO:0016020">
    <property type="term" value="C:membrane"/>
    <property type="evidence" value="ECO:0007669"/>
    <property type="project" value="UniProtKB-SubCell"/>
</dbReference>
<reference evidence="6" key="2">
    <citation type="submission" date="2023-06" db="EMBL/GenBank/DDBJ databases">
        <authorList>
            <consortium name="Lawrence Berkeley National Laboratory"/>
            <person name="Haridas S."/>
            <person name="Hensen N."/>
            <person name="Bonometti L."/>
            <person name="Westerberg I."/>
            <person name="Brannstrom I.O."/>
            <person name="Guillou S."/>
            <person name="Cros-Aarteil S."/>
            <person name="Calhoun S."/>
            <person name="Kuo A."/>
            <person name="Mondo S."/>
            <person name="Pangilinan J."/>
            <person name="Riley R."/>
            <person name="Labutti K."/>
            <person name="Andreopoulos B."/>
            <person name="Lipzen A."/>
            <person name="Chen C."/>
            <person name="Yanf M."/>
            <person name="Daum C."/>
            <person name="Ng V."/>
            <person name="Clum A."/>
            <person name="Steindorff A."/>
            <person name="Ohm R."/>
            <person name="Martin F."/>
            <person name="Silar P."/>
            <person name="Natvig D."/>
            <person name="Lalanne C."/>
            <person name="Gautier V."/>
            <person name="Ament-Velasquez S.L."/>
            <person name="Kruys A."/>
            <person name="Hutchinson M.I."/>
            <person name="Powell A.J."/>
            <person name="Barry K."/>
            <person name="Miller A.N."/>
            <person name="Grigoriev I.V."/>
            <person name="Debuchy R."/>
            <person name="Gladieux P."/>
            <person name="Thoren M.H."/>
            <person name="Johannesson H."/>
        </authorList>
    </citation>
    <scope>NUCLEOTIDE SEQUENCE</scope>
    <source>
        <strain evidence="6">CBS 168.71</strain>
    </source>
</reference>
<dbReference type="InterPro" id="IPR009311">
    <property type="entry name" value="IFI6/IFI27-like"/>
</dbReference>
<evidence type="ECO:0000313" key="7">
    <source>
        <dbReference type="Proteomes" id="UP001278766"/>
    </source>
</evidence>
<protein>
    <submittedName>
        <fullName evidence="6">Uncharacterized protein</fullName>
    </submittedName>
</protein>
<evidence type="ECO:0000313" key="6">
    <source>
        <dbReference type="EMBL" id="KAK3296616.1"/>
    </source>
</evidence>
<keyword evidence="3" id="KW-0812">Transmembrane</keyword>
<keyword evidence="5" id="KW-0472">Membrane</keyword>
<dbReference type="RefSeq" id="XP_062660130.1">
    <property type="nucleotide sequence ID" value="XM_062803349.1"/>
</dbReference>
<sequence>MDLATSLLNCLCGCERNLQPNHHHNHHHTHNNYSPIITEKQPTIEPPPTPSHPTKHATQILTILLHAPSPGPDATLTPLITAEVSAADWTSYLAERVLHGIEAALKGDHATWGEAIREAYAHARELARAELAQLWEYVREHPVEVAAEVLLTVMALGVLARLVPGLVRVLGFARLGPVEGSFAAWWQRLYGGYVPKGSFWSFLQRMGMTWD</sequence>
<comment type="similarity">
    <text evidence="2">Belongs to the IFI6/IFI27 family.</text>
</comment>
<dbReference type="GeneID" id="87840297"/>
<accession>A0AAE0HJ79</accession>